<organism evidence="1 2">
    <name type="scientific">Bacillus paralicheniformis</name>
    <dbReference type="NCBI Taxonomy" id="1648923"/>
    <lineage>
        <taxon>Bacteria</taxon>
        <taxon>Bacillati</taxon>
        <taxon>Bacillota</taxon>
        <taxon>Bacilli</taxon>
        <taxon>Bacillales</taxon>
        <taxon>Bacillaceae</taxon>
        <taxon>Bacillus</taxon>
    </lineage>
</organism>
<dbReference type="EMBL" id="NILF01000067">
    <property type="protein sequence ID" value="TWL33703.1"/>
    <property type="molecule type" value="Genomic_DNA"/>
</dbReference>
<sequence>MHKDSKKGADDRSLFSCPSGFFYAMSHQEQLRLHQDIRNGASAVFTSYDSLISDAYVSAFRLFC</sequence>
<accession>A0ABY3FQ61</accession>
<protein>
    <submittedName>
        <fullName evidence="1">Uncharacterized protein</fullName>
    </submittedName>
</protein>
<gene>
    <name evidence="1" type="ORF">CHCC15381_0210</name>
</gene>
<evidence type="ECO:0000313" key="2">
    <source>
        <dbReference type="Proteomes" id="UP000429980"/>
    </source>
</evidence>
<comment type="caution">
    <text evidence="1">The sequence shown here is derived from an EMBL/GenBank/DDBJ whole genome shotgun (WGS) entry which is preliminary data.</text>
</comment>
<reference evidence="1 2" key="1">
    <citation type="submission" date="2019-06" db="EMBL/GenBank/DDBJ databases">
        <title>Genome sequence analysis of &gt;100 Bacillus licheniformis strains suggests intrinsic resistance to this species.</title>
        <authorList>
            <person name="Wels M."/>
            <person name="Siezen R.J."/>
            <person name="Johansen E."/>
            <person name="Stuer-Lauridsen B."/>
            <person name="Bjerre K."/>
            <person name="Nielsen B.K.K."/>
        </authorList>
    </citation>
    <scope>NUCLEOTIDE SEQUENCE [LARGE SCALE GENOMIC DNA]</scope>
    <source>
        <strain evidence="1 2">BAC-15381</strain>
    </source>
</reference>
<name>A0ABY3FQ61_9BACI</name>
<keyword evidence="2" id="KW-1185">Reference proteome</keyword>
<dbReference type="Proteomes" id="UP000429980">
    <property type="component" value="Unassembled WGS sequence"/>
</dbReference>
<proteinExistence type="predicted"/>
<evidence type="ECO:0000313" key="1">
    <source>
        <dbReference type="EMBL" id="TWL33703.1"/>
    </source>
</evidence>